<evidence type="ECO:0000256" key="5">
    <source>
        <dbReference type="ARBA" id="ARBA00022692"/>
    </source>
</evidence>
<gene>
    <name evidence="11" type="ORF">SAMN05444390_101701</name>
</gene>
<dbReference type="InterPro" id="IPR055348">
    <property type="entry name" value="DctQ"/>
</dbReference>
<organism evidence="11 12">
    <name type="scientific">Marinobacterium lutimaris</name>
    <dbReference type="NCBI Taxonomy" id="568106"/>
    <lineage>
        <taxon>Bacteria</taxon>
        <taxon>Pseudomonadati</taxon>
        <taxon>Pseudomonadota</taxon>
        <taxon>Gammaproteobacteria</taxon>
        <taxon>Oceanospirillales</taxon>
        <taxon>Oceanospirillaceae</taxon>
        <taxon>Marinobacterium</taxon>
    </lineage>
</organism>
<sequence>MNGILSLISKLDVVIGILIKPIVIILSASVAVMMAYGVITRAILDQPVFGLEEIVLMCAMWLYMFGAVLASRERSHLTADFIQVVCKNTSVIKFFHLLATMISLAMAVMFSIWAYDLLDWALRKGQSTTVFHLPWYISQSSLFVASVLFIFYLIRDFFEDLNSFLSRKTA</sequence>
<evidence type="ECO:0000256" key="7">
    <source>
        <dbReference type="ARBA" id="ARBA00023136"/>
    </source>
</evidence>
<comment type="function">
    <text evidence="9">Part of the tripartite ATP-independent periplasmic (TRAP) transport system.</text>
</comment>
<accession>A0A1H5VDE4</accession>
<name>A0A1H5VDE4_9GAMM</name>
<keyword evidence="6 9" id="KW-1133">Transmembrane helix</keyword>
<evidence type="ECO:0000256" key="8">
    <source>
        <dbReference type="ARBA" id="ARBA00038436"/>
    </source>
</evidence>
<dbReference type="GO" id="GO:0022857">
    <property type="term" value="F:transmembrane transporter activity"/>
    <property type="evidence" value="ECO:0007669"/>
    <property type="project" value="UniProtKB-UniRule"/>
</dbReference>
<dbReference type="EMBL" id="FNVQ01000001">
    <property type="protein sequence ID" value="SEF85329.1"/>
    <property type="molecule type" value="Genomic_DNA"/>
</dbReference>
<evidence type="ECO:0000256" key="6">
    <source>
        <dbReference type="ARBA" id="ARBA00022989"/>
    </source>
</evidence>
<evidence type="ECO:0000256" key="9">
    <source>
        <dbReference type="RuleBase" id="RU369079"/>
    </source>
</evidence>
<evidence type="ECO:0000256" key="4">
    <source>
        <dbReference type="ARBA" id="ARBA00022519"/>
    </source>
</evidence>
<feature type="transmembrane region" description="Helical" evidence="9">
    <location>
        <begin position="12"/>
        <end position="36"/>
    </location>
</feature>
<feature type="transmembrane region" description="Helical" evidence="9">
    <location>
        <begin position="91"/>
        <end position="115"/>
    </location>
</feature>
<evidence type="ECO:0000256" key="1">
    <source>
        <dbReference type="ARBA" id="ARBA00004429"/>
    </source>
</evidence>
<proteinExistence type="inferred from homology"/>
<keyword evidence="7 9" id="KW-0472">Membrane</keyword>
<keyword evidence="5 9" id="KW-0812">Transmembrane</keyword>
<feature type="transmembrane region" description="Helical" evidence="9">
    <location>
        <begin position="48"/>
        <end position="70"/>
    </location>
</feature>
<keyword evidence="2 9" id="KW-0813">Transport</keyword>
<protein>
    <recommendedName>
        <fullName evidence="9">TRAP transporter small permease protein</fullName>
    </recommendedName>
</protein>
<dbReference type="PANTHER" id="PTHR35011">
    <property type="entry name" value="2,3-DIKETO-L-GULONATE TRAP TRANSPORTER SMALL PERMEASE PROTEIN YIAM"/>
    <property type="match status" value="1"/>
</dbReference>
<dbReference type="Pfam" id="PF04290">
    <property type="entry name" value="DctQ"/>
    <property type="match status" value="1"/>
</dbReference>
<evidence type="ECO:0000256" key="2">
    <source>
        <dbReference type="ARBA" id="ARBA00022448"/>
    </source>
</evidence>
<evidence type="ECO:0000259" key="10">
    <source>
        <dbReference type="Pfam" id="PF04290"/>
    </source>
</evidence>
<evidence type="ECO:0000313" key="11">
    <source>
        <dbReference type="EMBL" id="SEF85329.1"/>
    </source>
</evidence>
<evidence type="ECO:0000256" key="3">
    <source>
        <dbReference type="ARBA" id="ARBA00022475"/>
    </source>
</evidence>
<comment type="subcellular location">
    <subcellularLocation>
        <location evidence="1 9">Cell inner membrane</location>
        <topology evidence="1 9">Multi-pass membrane protein</topology>
    </subcellularLocation>
</comment>
<evidence type="ECO:0000313" key="12">
    <source>
        <dbReference type="Proteomes" id="UP000236745"/>
    </source>
</evidence>
<dbReference type="GO" id="GO:0005886">
    <property type="term" value="C:plasma membrane"/>
    <property type="evidence" value="ECO:0007669"/>
    <property type="project" value="UniProtKB-SubCell"/>
</dbReference>
<keyword evidence="3" id="KW-1003">Cell membrane</keyword>
<comment type="subunit">
    <text evidence="9">The complex comprises the extracytoplasmic solute receptor protein and the two transmembrane proteins.</text>
</comment>
<keyword evidence="4 9" id="KW-0997">Cell inner membrane</keyword>
<dbReference type="Proteomes" id="UP000236745">
    <property type="component" value="Unassembled WGS sequence"/>
</dbReference>
<dbReference type="OrthoDB" id="6104548at2"/>
<comment type="similarity">
    <text evidence="8 9">Belongs to the TRAP transporter small permease family.</text>
</comment>
<dbReference type="RefSeq" id="WP_104001666.1">
    <property type="nucleotide sequence ID" value="NZ_FNVQ01000001.1"/>
</dbReference>
<keyword evidence="12" id="KW-1185">Reference proteome</keyword>
<feature type="domain" description="Tripartite ATP-independent periplasmic transporters DctQ component" evidence="10">
    <location>
        <begin position="31"/>
        <end position="161"/>
    </location>
</feature>
<reference evidence="11 12" key="1">
    <citation type="submission" date="2016-10" db="EMBL/GenBank/DDBJ databases">
        <authorList>
            <person name="de Groot N.N."/>
        </authorList>
    </citation>
    <scope>NUCLEOTIDE SEQUENCE [LARGE SCALE GENOMIC DNA]</scope>
    <source>
        <strain evidence="11 12">DSM 22012</strain>
    </source>
</reference>
<dbReference type="InterPro" id="IPR007387">
    <property type="entry name" value="TRAP_DctQ"/>
</dbReference>
<feature type="transmembrane region" description="Helical" evidence="9">
    <location>
        <begin position="135"/>
        <end position="154"/>
    </location>
</feature>
<dbReference type="AlphaFoldDB" id="A0A1H5VDE4"/>